<reference evidence="2" key="1">
    <citation type="submission" date="2020-03" db="EMBL/GenBank/DDBJ databases">
        <title>The deep terrestrial virosphere.</title>
        <authorList>
            <person name="Holmfeldt K."/>
            <person name="Nilsson E."/>
            <person name="Simone D."/>
            <person name="Lopez-Fernandez M."/>
            <person name="Wu X."/>
            <person name="de Brujin I."/>
            <person name="Lundin D."/>
            <person name="Andersson A."/>
            <person name="Bertilsson S."/>
            <person name="Dopson M."/>
        </authorList>
    </citation>
    <scope>NUCLEOTIDE SEQUENCE</scope>
    <source>
        <strain evidence="2">MM415A00294</strain>
        <strain evidence="1">MM415B00522</strain>
    </source>
</reference>
<accession>A0A6M3KPE5</accession>
<name>A0A6M3KPE5_9ZZZZ</name>
<sequence>MSKQNYIKARRLTLQQILSSEENRALLREYAICHCTGTYLEQLLTLAG</sequence>
<evidence type="ECO:0000313" key="1">
    <source>
        <dbReference type="EMBL" id="QJA64293.1"/>
    </source>
</evidence>
<dbReference type="EMBL" id="MT141517">
    <property type="protein sequence ID" value="QJA64293.1"/>
    <property type="molecule type" value="Genomic_DNA"/>
</dbReference>
<organism evidence="2">
    <name type="scientific">viral metagenome</name>
    <dbReference type="NCBI Taxonomy" id="1070528"/>
    <lineage>
        <taxon>unclassified sequences</taxon>
        <taxon>metagenomes</taxon>
        <taxon>organismal metagenomes</taxon>
    </lineage>
</organism>
<gene>
    <name evidence="2" type="ORF">MM415A00294_0003</name>
    <name evidence="1" type="ORF">MM415B00522_0003</name>
</gene>
<protein>
    <submittedName>
        <fullName evidence="2">Uncharacterized protein</fullName>
    </submittedName>
</protein>
<proteinExistence type="predicted"/>
<dbReference type="AlphaFoldDB" id="A0A6M3KPE5"/>
<dbReference type="EMBL" id="MT142508">
    <property type="protein sequence ID" value="QJA83305.1"/>
    <property type="molecule type" value="Genomic_DNA"/>
</dbReference>
<evidence type="ECO:0000313" key="2">
    <source>
        <dbReference type="EMBL" id="QJA83305.1"/>
    </source>
</evidence>